<name>A0ACD3B044_9AGAR</name>
<accession>A0ACD3B044</accession>
<sequence length="663" mass="75260">MSSPLTGHKCNSSDLNKVAEGARKGSPRELVFLAQNWTSFPHTFNDEVLSIFFQHLNSSDVLTDIDMDHLDIEASEQPSIASTSFLAFWSLWGILQLGYMSKTNPYEAIRAWPGIFKWSAFFFASRVQARNPNRGTSIFSGSLDRSTFIRRAMTRDVIAGVWWAIISSSSAVMKLVTETRGFLEISVGLWIHEDEYKVNDSEVSTCGGSGHEVPQVPDAIPIPLSLLECFMTHMMENGAGAPFAEKVILAVGDIDRTALRVIENIKRALKARELFYKTVSIVFRLVIHLFRAPQVQIREAIMKRGAGALCTKLLVRIASCIQESFPKRRPDLEGLLVVGFQCIVRLTDTTNGFSWIIQIMDAGILSAFVEASPVFHDLGDSEYETISKLFSTRIPTFLCYRSVVHAADTMFQNLERTERFRLLPKSRAWKVLSDLTKLTAEQKAHITLDGERFKRTLFWCSNTQCRKLDVLRHFRRCGSCLSSFYCSSECQVAHWEHGHKICCKKRSSDNRDSFRDQEYLQERNHREACKYLPHLKALVATKYPGIPLADLMVIIDYTKVPVTHTVTRVSDYAKEHPSFNPMPLDRRKLGEQTIIIGICPTGMRRSTSCRTCVTGGIWTDSLREAGEPPPKLDRTGKRLVDSVDELARTMWREYWGVKNDTRE</sequence>
<protein>
    <submittedName>
        <fullName evidence="1">Uncharacterized protein</fullName>
    </submittedName>
</protein>
<organism evidence="1 2">
    <name type="scientific">Pluteus cervinus</name>
    <dbReference type="NCBI Taxonomy" id="181527"/>
    <lineage>
        <taxon>Eukaryota</taxon>
        <taxon>Fungi</taxon>
        <taxon>Dikarya</taxon>
        <taxon>Basidiomycota</taxon>
        <taxon>Agaricomycotina</taxon>
        <taxon>Agaricomycetes</taxon>
        <taxon>Agaricomycetidae</taxon>
        <taxon>Agaricales</taxon>
        <taxon>Pluteineae</taxon>
        <taxon>Pluteaceae</taxon>
        <taxon>Pluteus</taxon>
    </lineage>
</organism>
<keyword evidence="2" id="KW-1185">Reference proteome</keyword>
<evidence type="ECO:0000313" key="2">
    <source>
        <dbReference type="Proteomes" id="UP000308600"/>
    </source>
</evidence>
<gene>
    <name evidence="1" type="ORF">BDN72DRAFT_838661</name>
</gene>
<evidence type="ECO:0000313" key="1">
    <source>
        <dbReference type="EMBL" id="TFK70597.1"/>
    </source>
</evidence>
<dbReference type="Proteomes" id="UP000308600">
    <property type="component" value="Unassembled WGS sequence"/>
</dbReference>
<reference evidence="1 2" key="1">
    <citation type="journal article" date="2019" name="Nat. Ecol. Evol.">
        <title>Megaphylogeny resolves global patterns of mushroom evolution.</title>
        <authorList>
            <person name="Varga T."/>
            <person name="Krizsan K."/>
            <person name="Foldi C."/>
            <person name="Dima B."/>
            <person name="Sanchez-Garcia M."/>
            <person name="Sanchez-Ramirez S."/>
            <person name="Szollosi G.J."/>
            <person name="Szarkandi J.G."/>
            <person name="Papp V."/>
            <person name="Albert L."/>
            <person name="Andreopoulos W."/>
            <person name="Angelini C."/>
            <person name="Antonin V."/>
            <person name="Barry K.W."/>
            <person name="Bougher N.L."/>
            <person name="Buchanan P."/>
            <person name="Buyck B."/>
            <person name="Bense V."/>
            <person name="Catcheside P."/>
            <person name="Chovatia M."/>
            <person name="Cooper J."/>
            <person name="Damon W."/>
            <person name="Desjardin D."/>
            <person name="Finy P."/>
            <person name="Geml J."/>
            <person name="Haridas S."/>
            <person name="Hughes K."/>
            <person name="Justo A."/>
            <person name="Karasinski D."/>
            <person name="Kautmanova I."/>
            <person name="Kiss B."/>
            <person name="Kocsube S."/>
            <person name="Kotiranta H."/>
            <person name="LaButti K.M."/>
            <person name="Lechner B.E."/>
            <person name="Liimatainen K."/>
            <person name="Lipzen A."/>
            <person name="Lukacs Z."/>
            <person name="Mihaltcheva S."/>
            <person name="Morgado L.N."/>
            <person name="Niskanen T."/>
            <person name="Noordeloos M.E."/>
            <person name="Ohm R.A."/>
            <person name="Ortiz-Santana B."/>
            <person name="Ovrebo C."/>
            <person name="Racz N."/>
            <person name="Riley R."/>
            <person name="Savchenko A."/>
            <person name="Shiryaev A."/>
            <person name="Soop K."/>
            <person name="Spirin V."/>
            <person name="Szebenyi C."/>
            <person name="Tomsovsky M."/>
            <person name="Tulloss R.E."/>
            <person name="Uehling J."/>
            <person name="Grigoriev I.V."/>
            <person name="Vagvolgyi C."/>
            <person name="Papp T."/>
            <person name="Martin F.M."/>
            <person name="Miettinen O."/>
            <person name="Hibbett D.S."/>
            <person name="Nagy L.G."/>
        </authorList>
    </citation>
    <scope>NUCLEOTIDE SEQUENCE [LARGE SCALE GENOMIC DNA]</scope>
    <source>
        <strain evidence="1 2">NL-1719</strain>
    </source>
</reference>
<dbReference type="EMBL" id="ML208310">
    <property type="protein sequence ID" value="TFK70597.1"/>
    <property type="molecule type" value="Genomic_DNA"/>
</dbReference>
<proteinExistence type="predicted"/>